<evidence type="ECO:0000313" key="1">
    <source>
        <dbReference type="EMBL" id="OJA16789.1"/>
    </source>
</evidence>
<proteinExistence type="predicted"/>
<organism evidence="1 2">
    <name type="scientific">Rhizopogon vesiculosus</name>
    <dbReference type="NCBI Taxonomy" id="180088"/>
    <lineage>
        <taxon>Eukaryota</taxon>
        <taxon>Fungi</taxon>
        <taxon>Dikarya</taxon>
        <taxon>Basidiomycota</taxon>
        <taxon>Agaricomycotina</taxon>
        <taxon>Agaricomycetes</taxon>
        <taxon>Agaricomycetidae</taxon>
        <taxon>Boletales</taxon>
        <taxon>Suillineae</taxon>
        <taxon>Rhizopogonaceae</taxon>
        <taxon>Rhizopogon</taxon>
    </lineage>
</organism>
<dbReference type="EMBL" id="LVVM01002359">
    <property type="protein sequence ID" value="OJA16789.1"/>
    <property type="molecule type" value="Genomic_DNA"/>
</dbReference>
<reference evidence="1 2" key="1">
    <citation type="submission" date="2016-03" db="EMBL/GenBank/DDBJ databases">
        <title>Comparative genomics of the ectomycorrhizal sister species Rhizopogon vinicolor and Rhizopogon vesiculosus (Basidiomycota: Boletales) reveals a divergence of the mating type B locus.</title>
        <authorList>
            <person name="Mujic A.B."/>
            <person name="Kuo A."/>
            <person name="Tritt A."/>
            <person name="Lipzen A."/>
            <person name="Chen C."/>
            <person name="Johnson J."/>
            <person name="Sharma A."/>
            <person name="Barry K."/>
            <person name="Grigoriev I.V."/>
            <person name="Spatafora J.W."/>
        </authorList>
    </citation>
    <scope>NUCLEOTIDE SEQUENCE [LARGE SCALE GENOMIC DNA]</scope>
    <source>
        <strain evidence="1 2">AM-OR11-056</strain>
    </source>
</reference>
<protein>
    <submittedName>
        <fullName evidence="1">Uncharacterized protein</fullName>
    </submittedName>
</protein>
<comment type="caution">
    <text evidence="1">The sequence shown here is derived from an EMBL/GenBank/DDBJ whole genome shotgun (WGS) entry which is preliminary data.</text>
</comment>
<keyword evidence="2" id="KW-1185">Reference proteome</keyword>
<name>A0A1J8Q6X9_9AGAM</name>
<feature type="non-terminal residue" evidence="1">
    <location>
        <position position="13"/>
    </location>
</feature>
<dbReference type="Proteomes" id="UP000183567">
    <property type="component" value="Unassembled WGS sequence"/>
</dbReference>
<gene>
    <name evidence="1" type="ORF">AZE42_11992</name>
</gene>
<evidence type="ECO:0000313" key="2">
    <source>
        <dbReference type="Proteomes" id="UP000183567"/>
    </source>
</evidence>
<sequence length="13" mass="1492">MLKDALIDHDLAH</sequence>
<accession>A0A1J8Q6X9</accession>